<keyword evidence="6 8" id="KW-0443">Lipid metabolism</keyword>
<dbReference type="InterPro" id="IPR004568">
    <property type="entry name" value="Ppantetheine-prot_Trfase_dom"/>
</dbReference>
<organism evidence="10 11">
    <name type="scientific">Halomonas dongshanensis</name>
    <dbReference type="NCBI Taxonomy" id="2890835"/>
    <lineage>
        <taxon>Bacteria</taxon>
        <taxon>Pseudomonadati</taxon>
        <taxon>Pseudomonadota</taxon>
        <taxon>Gammaproteobacteria</taxon>
        <taxon>Oceanospirillales</taxon>
        <taxon>Halomonadaceae</taxon>
        <taxon>Halomonas</taxon>
    </lineage>
</organism>
<keyword evidence="11" id="KW-1185">Reference proteome</keyword>
<dbReference type="Pfam" id="PF01648">
    <property type="entry name" value="ACPS"/>
    <property type="match status" value="1"/>
</dbReference>
<dbReference type="HAMAP" id="MF_00101">
    <property type="entry name" value="AcpS"/>
    <property type="match status" value="1"/>
</dbReference>
<proteinExistence type="inferred from homology"/>
<keyword evidence="4 8" id="KW-0276">Fatty acid metabolism</keyword>
<comment type="catalytic activity">
    <reaction evidence="8">
        <text>apo-[ACP] + CoA = holo-[ACP] + adenosine 3',5'-bisphosphate + H(+)</text>
        <dbReference type="Rhea" id="RHEA:12068"/>
        <dbReference type="Rhea" id="RHEA-COMP:9685"/>
        <dbReference type="Rhea" id="RHEA-COMP:9690"/>
        <dbReference type="ChEBI" id="CHEBI:15378"/>
        <dbReference type="ChEBI" id="CHEBI:29999"/>
        <dbReference type="ChEBI" id="CHEBI:57287"/>
        <dbReference type="ChEBI" id="CHEBI:58343"/>
        <dbReference type="ChEBI" id="CHEBI:64479"/>
        <dbReference type="EC" id="2.7.8.7"/>
    </reaction>
</comment>
<dbReference type="EC" id="2.7.8.7" evidence="8"/>
<comment type="caution">
    <text evidence="10">The sequence shown here is derived from an EMBL/GenBank/DDBJ whole genome shotgun (WGS) entry which is preliminary data.</text>
</comment>
<dbReference type="GO" id="GO:0008897">
    <property type="term" value="F:holo-[acyl-carrier-protein] synthase activity"/>
    <property type="evidence" value="ECO:0007669"/>
    <property type="project" value="UniProtKB-EC"/>
</dbReference>
<dbReference type="NCBIfam" id="TIGR00556">
    <property type="entry name" value="pantethn_trn"/>
    <property type="match status" value="1"/>
</dbReference>
<feature type="domain" description="4'-phosphopantetheinyl transferase" evidence="9">
    <location>
        <begin position="4"/>
        <end position="120"/>
    </location>
</feature>
<evidence type="ECO:0000256" key="4">
    <source>
        <dbReference type="ARBA" id="ARBA00022832"/>
    </source>
</evidence>
<dbReference type="Gene3D" id="3.90.470.20">
    <property type="entry name" value="4'-phosphopantetheinyl transferase domain"/>
    <property type="match status" value="1"/>
</dbReference>
<feature type="binding site" evidence="8">
    <location>
        <position position="57"/>
    </location>
    <ligand>
        <name>Mg(2+)</name>
        <dbReference type="ChEBI" id="CHEBI:18420"/>
    </ligand>
</feature>
<sequence length="125" mass="13543">MIVGIGSDIARIARFSRAMERHGPRFAARILGEQEQRVLATAPQPAAYLAKRFAAKEAFLKALGRGLRDGLQWRDVQVVNDALGKPSLRLSGAAAALAREQGVTAMHVTLSDEADYAVAFVVLER</sequence>
<evidence type="ECO:0000256" key="6">
    <source>
        <dbReference type="ARBA" id="ARBA00023098"/>
    </source>
</evidence>
<keyword evidence="8" id="KW-0963">Cytoplasm</keyword>
<evidence type="ECO:0000256" key="7">
    <source>
        <dbReference type="ARBA" id="ARBA00023160"/>
    </source>
</evidence>
<evidence type="ECO:0000256" key="2">
    <source>
        <dbReference type="ARBA" id="ARBA00022679"/>
    </source>
</evidence>
<keyword evidence="2 8" id="KW-0808">Transferase</keyword>
<keyword evidence="5 8" id="KW-0460">Magnesium</keyword>
<dbReference type="NCBIfam" id="NF000832">
    <property type="entry name" value="PRK00070.3-2"/>
    <property type="match status" value="1"/>
</dbReference>
<keyword evidence="3 8" id="KW-0479">Metal-binding</keyword>
<comment type="cofactor">
    <cofactor evidence="8">
        <name>Mg(2+)</name>
        <dbReference type="ChEBI" id="CHEBI:18420"/>
    </cofactor>
</comment>
<comment type="function">
    <text evidence="8">Transfers the 4'-phosphopantetheine moiety from coenzyme A to a Ser of acyl-carrier-protein.</text>
</comment>
<dbReference type="RefSeq" id="WP_259036608.1">
    <property type="nucleotide sequence ID" value="NZ_JAJISC010000005.1"/>
</dbReference>
<evidence type="ECO:0000256" key="1">
    <source>
        <dbReference type="ARBA" id="ARBA00022516"/>
    </source>
</evidence>
<keyword evidence="7 8" id="KW-0275">Fatty acid biosynthesis</keyword>
<gene>
    <name evidence="8 10" type="primary">acpS</name>
    <name evidence="10" type="ORF">LLY24_12365</name>
</gene>
<dbReference type="Proteomes" id="UP001165542">
    <property type="component" value="Unassembled WGS sequence"/>
</dbReference>
<dbReference type="NCBIfam" id="TIGR00516">
    <property type="entry name" value="acpS"/>
    <property type="match status" value="1"/>
</dbReference>
<dbReference type="EMBL" id="JAJISC010000005">
    <property type="protein sequence ID" value="MCS2610109.1"/>
    <property type="molecule type" value="Genomic_DNA"/>
</dbReference>
<evidence type="ECO:0000256" key="3">
    <source>
        <dbReference type="ARBA" id="ARBA00022723"/>
    </source>
</evidence>
<dbReference type="SUPFAM" id="SSF56214">
    <property type="entry name" value="4'-phosphopantetheinyl transferase"/>
    <property type="match status" value="1"/>
</dbReference>
<evidence type="ECO:0000256" key="5">
    <source>
        <dbReference type="ARBA" id="ARBA00022842"/>
    </source>
</evidence>
<evidence type="ECO:0000313" key="11">
    <source>
        <dbReference type="Proteomes" id="UP001165542"/>
    </source>
</evidence>
<protein>
    <recommendedName>
        <fullName evidence="8">Holo-[acyl-carrier-protein] synthase</fullName>
        <shortName evidence="8">Holo-ACP synthase</shortName>
        <ecNumber evidence="8">2.7.8.7</ecNumber>
    </recommendedName>
    <alternativeName>
        <fullName evidence="8">4'-phosphopantetheinyl transferase AcpS</fullName>
    </alternativeName>
</protein>
<keyword evidence="1 8" id="KW-0444">Lipid biosynthesis</keyword>
<feature type="binding site" evidence="8">
    <location>
        <position position="8"/>
    </location>
    <ligand>
        <name>Mg(2+)</name>
        <dbReference type="ChEBI" id="CHEBI:18420"/>
    </ligand>
</feature>
<dbReference type="InterPro" id="IPR002582">
    <property type="entry name" value="ACPS"/>
</dbReference>
<comment type="similarity">
    <text evidence="8">Belongs to the P-Pant transferase superfamily. AcpS family.</text>
</comment>
<evidence type="ECO:0000259" key="9">
    <source>
        <dbReference type="Pfam" id="PF01648"/>
    </source>
</evidence>
<dbReference type="InterPro" id="IPR037143">
    <property type="entry name" value="4-PPantetheinyl_Trfase_dom_sf"/>
</dbReference>
<dbReference type="InterPro" id="IPR008278">
    <property type="entry name" value="4-PPantetheinyl_Trfase_dom"/>
</dbReference>
<evidence type="ECO:0000256" key="8">
    <source>
        <dbReference type="HAMAP-Rule" id="MF_00101"/>
    </source>
</evidence>
<accession>A0ABT2EEU6</accession>
<reference evidence="10" key="1">
    <citation type="submission" date="2021-11" db="EMBL/GenBank/DDBJ databases">
        <title>Halomonas sp., isolated from a coastal aquaculture zone in Dongshan Bay.</title>
        <authorList>
            <person name="Lin W."/>
        </authorList>
    </citation>
    <scope>NUCLEOTIDE SEQUENCE</scope>
    <source>
        <strain evidence="10">Yzlin-01</strain>
    </source>
</reference>
<comment type="subcellular location">
    <subcellularLocation>
        <location evidence="8">Cytoplasm</location>
    </subcellularLocation>
</comment>
<name>A0ABT2EEU6_9GAMM</name>
<evidence type="ECO:0000313" key="10">
    <source>
        <dbReference type="EMBL" id="MCS2610109.1"/>
    </source>
</evidence>